<dbReference type="Proteomes" id="UP000549009">
    <property type="component" value="Unassembled WGS sequence"/>
</dbReference>
<dbReference type="AlphaFoldDB" id="A0A7W8B6D4"/>
<dbReference type="PANTHER" id="PTHR43775:SF37">
    <property type="entry name" value="SI:DKEY-61P9.11"/>
    <property type="match status" value="1"/>
</dbReference>
<dbReference type="PANTHER" id="PTHR43775">
    <property type="entry name" value="FATTY ACID SYNTHASE"/>
    <property type="match status" value="1"/>
</dbReference>
<dbReference type="GO" id="GO:0004312">
    <property type="term" value="F:fatty acid synthase activity"/>
    <property type="evidence" value="ECO:0007669"/>
    <property type="project" value="TreeGrafter"/>
</dbReference>
<feature type="region of interest" description="Disordered" evidence="3">
    <location>
        <begin position="127"/>
        <end position="153"/>
    </location>
</feature>
<evidence type="ECO:0000256" key="3">
    <source>
        <dbReference type="SAM" id="MobiDB-lite"/>
    </source>
</evidence>
<keyword evidence="2" id="KW-0597">Phosphoprotein</keyword>
<reference evidence="5 6" key="1">
    <citation type="submission" date="2020-08" db="EMBL/GenBank/DDBJ databases">
        <title>Genomic Encyclopedia of Type Strains, Phase III (KMG-III): the genomes of soil and plant-associated and newly described type strains.</title>
        <authorList>
            <person name="Whitman W."/>
        </authorList>
    </citation>
    <scope>NUCLEOTIDE SEQUENCE [LARGE SCALE GENOMIC DNA]</scope>
    <source>
        <strain evidence="5 6">CECT 3146</strain>
    </source>
</reference>
<sequence>MSATVTLEESPDTTVVSGTVEETDRFVAGCERRKISCQRVRVEYTAHSPLFDPVREPLLDSLAGLEPAAGTVPFLSTVTGEVTPGTALDADYWWRNLREPVRLDHTVRAQQAAGPVVFLAGGAAPGVVHSDRRERRGGRSRRPGPGIPAPGPT</sequence>
<evidence type="ECO:0000259" key="4">
    <source>
        <dbReference type="SMART" id="SM00827"/>
    </source>
</evidence>
<dbReference type="InterPro" id="IPR016035">
    <property type="entry name" value="Acyl_Trfase/lysoPLipase"/>
</dbReference>
<evidence type="ECO:0000256" key="2">
    <source>
        <dbReference type="ARBA" id="ARBA00022553"/>
    </source>
</evidence>
<dbReference type="Gene3D" id="3.40.366.10">
    <property type="entry name" value="Malonyl-Coenzyme A Acyl Carrier Protein, domain 2"/>
    <property type="match status" value="1"/>
</dbReference>
<evidence type="ECO:0000256" key="1">
    <source>
        <dbReference type="ARBA" id="ARBA00022450"/>
    </source>
</evidence>
<keyword evidence="5" id="KW-0808">Transferase</keyword>
<organism evidence="5 6">
    <name type="scientific">Streptomyces spectabilis</name>
    <dbReference type="NCBI Taxonomy" id="68270"/>
    <lineage>
        <taxon>Bacteria</taxon>
        <taxon>Bacillati</taxon>
        <taxon>Actinomycetota</taxon>
        <taxon>Actinomycetes</taxon>
        <taxon>Kitasatosporales</taxon>
        <taxon>Streptomycetaceae</taxon>
        <taxon>Streptomyces</taxon>
    </lineage>
</organism>
<protein>
    <submittedName>
        <fullName evidence="5">Acyl transferase domain-containing protein</fullName>
    </submittedName>
</protein>
<feature type="domain" description="Malonyl-CoA:ACP transacylase (MAT)" evidence="4">
    <location>
        <begin position="1"/>
        <end position="135"/>
    </location>
</feature>
<gene>
    <name evidence="5" type="ORF">FHS40_008802</name>
</gene>
<comment type="caution">
    <text evidence="5">The sequence shown here is derived from an EMBL/GenBank/DDBJ whole genome shotgun (WGS) entry which is preliminary data.</text>
</comment>
<accession>A0A7W8B6D4</accession>
<name>A0A7W8B6D4_STRST</name>
<proteinExistence type="predicted"/>
<evidence type="ECO:0000313" key="6">
    <source>
        <dbReference type="Proteomes" id="UP000549009"/>
    </source>
</evidence>
<keyword evidence="6" id="KW-1185">Reference proteome</keyword>
<dbReference type="InterPro" id="IPR001227">
    <property type="entry name" value="Ac_transferase_dom_sf"/>
</dbReference>
<dbReference type="RefSeq" id="WP_184926633.1">
    <property type="nucleotide sequence ID" value="NZ_BMSQ01000041.1"/>
</dbReference>
<dbReference type="Pfam" id="PF00698">
    <property type="entry name" value="Acyl_transf_1"/>
    <property type="match status" value="1"/>
</dbReference>
<dbReference type="EMBL" id="JACHJD010000034">
    <property type="protein sequence ID" value="MBB5109672.1"/>
    <property type="molecule type" value="Genomic_DNA"/>
</dbReference>
<dbReference type="SUPFAM" id="SSF52151">
    <property type="entry name" value="FabD/lysophospholipase-like"/>
    <property type="match status" value="1"/>
</dbReference>
<evidence type="ECO:0000313" key="5">
    <source>
        <dbReference type="EMBL" id="MBB5109672.1"/>
    </source>
</evidence>
<keyword evidence="1" id="KW-0596">Phosphopantetheine</keyword>
<dbReference type="InterPro" id="IPR050091">
    <property type="entry name" value="PKS_NRPS_Biosynth_Enz"/>
</dbReference>
<dbReference type="SMART" id="SM00827">
    <property type="entry name" value="PKS_AT"/>
    <property type="match status" value="1"/>
</dbReference>
<dbReference type="InterPro" id="IPR014043">
    <property type="entry name" value="Acyl_transferase_dom"/>
</dbReference>
<dbReference type="Gene3D" id="3.30.70.250">
    <property type="entry name" value="Malonyl-CoA ACP transacylase, ACP-binding"/>
    <property type="match status" value="1"/>
</dbReference>
<dbReference type="GO" id="GO:0006633">
    <property type="term" value="P:fatty acid biosynthetic process"/>
    <property type="evidence" value="ECO:0007669"/>
    <property type="project" value="TreeGrafter"/>
</dbReference>